<gene>
    <name evidence="1" type="ORF">GHN94_23995</name>
</gene>
<sequence length="204" mass="21519">MSISEQELFGLMAVAQEQQQAVSEALKNLEDRQVALNAVIARAGAAVEEMNKAGHASALIIEKATRIAVEKAVQAALADVQQQTQSTLGDSVNPAVKALQGVTARAEKAEESLHQAASSISWKWAAIWAATSCVLLASIVGLSMLLVPSPNEIGDLRANAAALEAKGGKVNLTLCGPQKRLCAEIDTKADAWGENSQFRILKGY</sequence>
<organism evidence="1 2">
    <name type="scientific">Pseudomonas helleri</name>
    <dbReference type="NCBI Taxonomy" id="1608996"/>
    <lineage>
        <taxon>Bacteria</taxon>
        <taxon>Pseudomonadati</taxon>
        <taxon>Pseudomonadota</taxon>
        <taxon>Gammaproteobacteria</taxon>
        <taxon>Pseudomonadales</taxon>
        <taxon>Pseudomonadaceae</taxon>
        <taxon>Pseudomonas</taxon>
    </lineage>
</organism>
<protein>
    <recommendedName>
        <fullName evidence="3">Mobilization protein B</fullName>
    </recommendedName>
</protein>
<comment type="caution">
    <text evidence="1">The sequence shown here is derived from an EMBL/GenBank/DDBJ whole genome shotgun (WGS) entry which is preliminary data.</text>
</comment>
<proteinExistence type="predicted"/>
<dbReference type="Proteomes" id="UP000713985">
    <property type="component" value="Unassembled WGS sequence"/>
</dbReference>
<dbReference type="RefSeq" id="WP_153338424.1">
    <property type="nucleotide sequence ID" value="NZ_WIWP01000168.1"/>
</dbReference>
<keyword evidence="2" id="KW-1185">Reference proteome</keyword>
<evidence type="ECO:0000313" key="2">
    <source>
        <dbReference type="Proteomes" id="UP000713985"/>
    </source>
</evidence>
<evidence type="ECO:0008006" key="3">
    <source>
        <dbReference type="Google" id="ProtNLM"/>
    </source>
</evidence>
<reference evidence="1 2" key="1">
    <citation type="submission" date="2019-10" db="EMBL/GenBank/DDBJ databases">
        <title>Evaluation of single-gene subtyping targets for Pseudomonas.</title>
        <authorList>
            <person name="Reichler S.J."/>
            <person name="Orsi R.H."/>
            <person name="Wiedmann M."/>
            <person name="Martin N.H."/>
            <person name="Murphy S.I."/>
        </authorList>
    </citation>
    <scope>NUCLEOTIDE SEQUENCE [LARGE SCALE GENOMIC DNA]</scope>
    <source>
        <strain evidence="1 2">FSL R10-0802</strain>
    </source>
</reference>
<accession>A0ABW9PN61</accession>
<dbReference type="EMBL" id="WIWP01000168">
    <property type="protein sequence ID" value="MQT28855.1"/>
    <property type="molecule type" value="Genomic_DNA"/>
</dbReference>
<name>A0ABW9PN61_9PSED</name>
<evidence type="ECO:0000313" key="1">
    <source>
        <dbReference type="EMBL" id="MQT28855.1"/>
    </source>
</evidence>